<dbReference type="CDD" id="cd16449">
    <property type="entry name" value="RING-HC"/>
    <property type="match status" value="1"/>
</dbReference>
<dbReference type="GO" id="GO:0003677">
    <property type="term" value="F:DNA binding"/>
    <property type="evidence" value="ECO:0007669"/>
    <property type="project" value="UniProtKB-KW"/>
</dbReference>
<dbReference type="Pfam" id="PF15227">
    <property type="entry name" value="zf-C3HC4_4"/>
    <property type="match status" value="1"/>
</dbReference>
<feature type="domain" description="RING-type" evidence="10">
    <location>
        <begin position="607"/>
        <end position="646"/>
    </location>
</feature>
<dbReference type="SMART" id="SM00356">
    <property type="entry name" value="ZnF_C3H1"/>
    <property type="match status" value="1"/>
</dbReference>
<keyword evidence="3 7" id="KW-0862">Zinc</keyword>
<dbReference type="OMA" id="GMEPLEC"/>
<dbReference type="EMBL" id="DF237003">
    <property type="protein sequence ID" value="GAQ80459.1"/>
    <property type="molecule type" value="Genomic_DNA"/>
</dbReference>
<dbReference type="InterPro" id="IPR056276">
    <property type="entry name" value="AtC3H46-like_PABC-like"/>
</dbReference>
<dbReference type="PANTHER" id="PTHR24009">
    <property type="entry name" value="RNA-BINDING (RRM/RBD/RNP MOTIFS)"/>
    <property type="match status" value="1"/>
</dbReference>
<keyword evidence="2 7" id="KW-0863">Zinc-finger</keyword>
<evidence type="ECO:0000313" key="13">
    <source>
        <dbReference type="EMBL" id="GAQ80459.1"/>
    </source>
</evidence>
<dbReference type="InterPro" id="IPR036855">
    <property type="entry name" value="Znf_CCCH_sf"/>
</dbReference>
<dbReference type="InterPro" id="IPR000504">
    <property type="entry name" value="RRM_dom"/>
</dbReference>
<evidence type="ECO:0000256" key="4">
    <source>
        <dbReference type="ARBA" id="ARBA00022884"/>
    </source>
</evidence>
<evidence type="ECO:0000256" key="2">
    <source>
        <dbReference type="ARBA" id="ARBA00022771"/>
    </source>
</evidence>
<keyword evidence="5" id="KW-0238">DNA-binding</keyword>
<evidence type="ECO:0000259" key="10">
    <source>
        <dbReference type="PROSITE" id="PS50089"/>
    </source>
</evidence>
<evidence type="ECO:0000256" key="9">
    <source>
        <dbReference type="SAM" id="MobiDB-lite"/>
    </source>
</evidence>
<feature type="region of interest" description="Disordered" evidence="9">
    <location>
        <begin position="402"/>
        <end position="448"/>
    </location>
</feature>
<evidence type="ECO:0000259" key="12">
    <source>
        <dbReference type="PROSITE" id="PS50103"/>
    </source>
</evidence>
<dbReference type="GO" id="GO:0003723">
    <property type="term" value="F:RNA binding"/>
    <property type="evidence" value="ECO:0007669"/>
    <property type="project" value="UniProtKB-UniRule"/>
</dbReference>
<dbReference type="SUPFAM" id="SSF90229">
    <property type="entry name" value="CCCH zinc finger"/>
    <property type="match status" value="1"/>
</dbReference>
<dbReference type="Pfam" id="PF23182">
    <property type="entry name" value="PABC_AtC3H46"/>
    <property type="match status" value="1"/>
</dbReference>
<dbReference type="InterPro" id="IPR017907">
    <property type="entry name" value="Znf_RING_CS"/>
</dbReference>
<dbReference type="InterPro" id="IPR001841">
    <property type="entry name" value="Znf_RING"/>
</dbReference>
<dbReference type="SUPFAM" id="SSF54928">
    <property type="entry name" value="RNA-binding domain, RBD"/>
    <property type="match status" value="1"/>
</dbReference>
<evidence type="ECO:0000313" key="14">
    <source>
        <dbReference type="Proteomes" id="UP000054558"/>
    </source>
</evidence>
<feature type="domain" description="RRM" evidence="11">
    <location>
        <begin position="319"/>
        <end position="401"/>
    </location>
</feature>
<dbReference type="InterPro" id="IPR013083">
    <property type="entry name" value="Znf_RING/FYVE/PHD"/>
</dbReference>
<evidence type="ECO:0000256" key="6">
    <source>
        <dbReference type="PROSITE-ProRule" id="PRU00176"/>
    </source>
</evidence>
<dbReference type="PROSITE" id="PS50102">
    <property type="entry name" value="RRM"/>
    <property type="match status" value="1"/>
</dbReference>
<keyword evidence="8" id="KW-0175">Coiled coil</keyword>
<dbReference type="InterPro" id="IPR035979">
    <property type="entry name" value="RBD_domain_sf"/>
</dbReference>
<feature type="compositionally biased region" description="Low complexity" evidence="9">
    <location>
        <begin position="433"/>
        <end position="445"/>
    </location>
</feature>
<dbReference type="Pfam" id="PF00642">
    <property type="entry name" value="zf-CCCH"/>
    <property type="match status" value="1"/>
</dbReference>
<sequence length="690" mass="76933">MADMQEATRNVYQRVRNLDAANASKLVGWLLMQDHADEEMHRLAMGSDAVLMSILSKARKELGLTPQISPHQLQSGLDAFFSQGLSGLSLDPYSNGLRSPAQSPKPFQNGYFHSQNSLPPERNFFPHDELNHRLAARLGSGSFPKGGGSYELSRSLDTGGLTIPSLDMTYSNGGHGWKPCMYYARGFCKHGASCKFLHSPGSSPSPRMGGLDQYDQDGFSLEDGTPLEHLELELRALLTGRPPVSMALLPQLYAERFGKVLRAKGYGKAGLSLTLLLEKIGGIIFLERPDGFKVVCLAEDAGRYSIKNGIDPEAERSNRQIYLTFPATSVFGEQDVRDYFSRFGKVEDVRIPYQQQRMFGFVTFSGPDAARAALAAENPHQILEAFVLVKPYKFKGKAAEHHRKMLSPKENYHVPPRIQRQRFPNGPQENLISPGSGSGSDSPSSLNYHSYETDEALNRRLQEEEAERENERRRAAALAIGDAQRRRLEAEASMHRAESLQNRRLEGSEFQLELNTFQSDNPFGYLLNDNETESEDSDKRSHGENHQSHGLWPELEEGLGGSPGHKWDIPRKNGLNGSLNGVNVARSGSPLQNGSSLSGMTDHDLTCCICLEYYEEPIGLDCSHTFCVKCISQVIKATRDECPMCRQKLSPAILRFLETRDPHWTAPHAHLKSMFRYQGQVVQQPGLPVW</sequence>
<dbReference type="PANTHER" id="PTHR24009:SF0">
    <property type="entry name" value="ZINC FINGER CCCH DOMAIN-CONTAINING PROTEIN 18"/>
    <property type="match status" value="1"/>
</dbReference>
<evidence type="ECO:0000259" key="11">
    <source>
        <dbReference type="PROSITE" id="PS50102"/>
    </source>
</evidence>
<organism evidence="13 14">
    <name type="scientific">Klebsormidium nitens</name>
    <name type="common">Green alga</name>
    <name type="synonym">Ulothrix nitens</name>
    <dbReference type="NCBI Taxonomy" id="105231"/>
    <lineage>
        <taxon>Eukaryota</taxon>
        <taxon>Viridiplantae</taxon>
        <taxon>Streptophyta</taxon>
        <taxon>Klebsormidiophyceae</taxon>
        <taxon>Klebsormidiales</taxon>
        <taxon>Klebsormidiaceae</taxon>
        <taxon>Klebsormidium</taxon>
    </lineage>
</organism>
<dbReference type="InterPro" id="IPR000571">
    <property type="entry name" value="Znf_CCCH"/>
</dbReference>
<dbReference type="STRING" id="105231.A0A0U9HKC2"/>
<protein>
    <submittedName>
        <fullName evidence="13">Zinc finger protein</fullName>
    </submittedName>
</protein>
<accession>A0A0U9HKC2</accession>
<dbReference type="PROSITE" id="PS00518">
    <property type="entry name" value="ZF_RING_1"/>
    <property type="match status" value="1"/>
</dbReference>
<evidence type="ECO:0000256" key="7">
    <source>
        <dbReference type="PROSITE-ProRule" id="PRU00723"/>
    </source>
</evidence>
<feature type="domain" description="C3H1-type" evidence="12">
    <location>
        <begin position="179"/>
        <end position="201"/>
    </location>
</feature>
<dbReference type="PROSITE" id="PS50089">
    <property type="entry name" value="ZF_RING_2"/>
    <property type="match status" value="1"/>
</dbReference>
<gene>
    <name evidence="13" type="ORF">KFL_000540340</name>
</gene>
<dbReference type="OrthoDB" id="1914176at2759"/>
<name>A0A0U9HKC2_KLENI</name>
<keyword evidence="14" id="KW-1185">Reference proteome</keyword>
<dbReference type="GO" id="GO:0008270">
    <property type="term" value="F:zinc ion binding"/>
    <property type="evidence" value="ECO:0007669"/>
    <property type="project" value="UniProtKB-KW"/>
</dbReference>
<evidence type="ECO:0000256" key="5">
    <source>
        <dbReference type="ARBA" id="ARBA00023125"/>
    </source>
</evidence>
<dbReference type="Gene3D" id="3.30.40.10">
    <property type="entry name" value="Zinc/RING finger domain, C3HC4 (zinc finger)"/>
    <property type="match status" value="1"/>
</dbReference>
<evidence type="ECO:0000256" key="3">
    <source>
        <dbReference type="ARBA" id="ARBA00022833"/>
    </source>
</evidence>
<evidence type="ECO:0000256" key="1">
    <source>
        <dbReference type="ARBA" id="ARBA00022723"/>
    </source>
</evidence>
<proteinExistence type="predicted"/>
<dbReference type="Proteomes" id="UP000054558">
    <property type="component" value="Unassembled WGS sequence"/>
</dbReference>
<feature type="compositionally biased region" description="Basic and acidic residues" evidence="9">
    <location>
        <begin position="537"/>
        <end position="547"/>
    </location>
</feature>
<feature type="coiled-coil region" evidence="8">
    <location>
        <begin position="451"/>
        <end position="478"/>
    </location>
</feature>
<feature type="region of interest" description="Disordered" evidence="9">
    <location>
        <begin position="521"/>
        <end position="565"/>
    </location>
</feature>
<dbReference type="AlphaFoldDB" id="A0A0U9HKC2"/>
<dbReference type="SUPFAM" id="SSF57850">
    <property type="entry name" value="RING/U-box"/>
    <property type="match status" value="1"/>
</dbReference>
<dbReference type="Gene3D" id="3.30.70.330">
    <property type="match status" value="1"/>
</dbReference>
<dbReference type="PROSITE" id="PS50103">
    <property type="entry name" value="ZF_C3H1"/>
    <property type="match status" value="1"/>
</dbReference>
<dbReference type="InterPro" id="IPR012677">
    <property type="entry name" value="Nucleotide-bd_a/b_plait_sf"/>
</dbReference>
<evidence type="ECO:0000256" key="8">
    <source>
        <dbReference type="SAM" id="Coils"/>
    </source>
</evidence>
<reference evidence="13 14" key="1">
    <citation type="journal article" date="2014" name="Nat. Commun.">
        <title>Klebsormidium flaccidum genome reveals primary factors for plant terrestrial adaptation.</title>
        <authorList>
            <person name="Hori K."/>
            <person name="Maruyama F."/>
            <person name="Fujisawa T."/>
            <person name="Togashi T."/>
            <person name="Yamamoto N."/>
            <person name="Seo M."/>
            <person name="Sato S."/>
            <person name="Yamada T."/>
            <person name="Mori H."/>
            <person name="Tajima N."/>
            <person name="Moriyama T."/>
            <person name="Ikeuchi M."/>
            <person name="Watanabe M."/>
            <person name="Wada H."/>
            <person name="Kobayashi K."/>
            <person name="Saito M."/>
            <person name="Masuda T."/>
            <person name="Sasaki-Sekimoto Y."/>
            <person name="Mashiguchi K."/>
            <person name="Awai K."/>
            <person name="Shimojima M."/>
            <person name="Masuda S."/>
            <person name="Iwai M."/>
            <person name="Nobusawa T."/>
            <person name="Narise T."/>
            <person name="Kondo S."/>
            <person name="Saito H."/>
            <person name="Sato R."/>
            <person name="Murakawa M."/>
            <person name="Ihara Y."/>
            <person name="Oshima-Yamada Y."/>
            <person name="Ohtaka K."/>
            <person name="Satoh M."/>
            <person name="Sonobe K."/>
            <person name="Ishii M."/>
            <person name="Ohtani R."/>
            <person name="Kanamori-Sato M."/>
            <person name="Honoki R."/>
            <person name="Miyazaki D."/>
            <person name="Mochizuki H."/>
            <person name="Umetsu J."/>
            <person name="Higashi K."/>
            <person name="Shibata D."/>
            <person name="Kamiya Y."/>
            <person name="Sato N."/>
            <person name="Nakamura Y."/>
            <person name="Tabata S."/>
            <person name="Ida S."/>
            <person name="Kurokawa K."/>
            <person name="Ohta H."/>
        </authorList>
    </citation>
    <scope>NUCLEOTIDE SEQUENCE [LARGE SCALE GENOMIC DNA]</scope>
    <source>
        <strain evidence="13 14">NIES-2285</strain>
    </source>
</reference>
<dbReference type="SMART" id="SM00184">
    <property type="entry name" value="RING"/>
    <property type="match status" value="1"/>
</dbReference>
<dbReference type="SMART" id="SM00360">
    <property type="entry name" value="RRM"/>
    <property type="match status" value="1"/>
</dbReference>
<feature type="zinc finger region" description="C3H1-type" evidence="7">
    <location>
        <begin position="179"/>
        <end position="201"/>
    </location>
</feature>
<keyword evidence="4 6" id="KW-0694">RNA-binding</keyword>
<dbReference type="Gene3D" id="4.10.1000.10">
    <property type="entry name" value="Zinc finger, CCCH-type"/>
    <property type="match status" value="1"/>
</dbReference>
<keyword evidence="1 7" id="KW-0479">Metal-binding</keyword>
<dbReference type="Pfam" id="PF00076">
    <property type="entry name" value="RRM_1"/>
    <property type="match status" value="1"/>
</dbReference>